<dbReference type="AlphaFoldDB" id="A0A0F8Z234"/>
<proteinExistence type="predicted"/>
<sequence>QAGPKGAVSWLKKPKDRKKFPNTTEAFNASNGIF</sequence>
<gene>
    <name evidence="2" type="ORF">LCGC14_2826330</name>
</gene>
<protein>
    <submittedName>
        <fullName evidence="2">Uncharacterized protein</fullName>
    </submittedName>
</protein>
<name>A0A0F8Z234_9ZZZZ</name>
<feature type="region of interest" description="Disordered" evidence="1">
    <location>
        <begin position="1"/>
        <end position="34"/>
    </location>
</feature>
<evidence type="ECO:0000256" key="1">
    <source>
        <dbReference type="SAM" id="MobiDB-lite"/>
    </source>
</evidence>
<organism evidence="2">
    <name type="scientific">marine sediment metagenome</name>
    <dbReference type="NCBI Taxonomy" id="412755"/>
    <lineage>
        <taxon>unclassified sequences</taxon>
        <taxon>metagenomes</taxon>
        <taxon>ecological metagenomes</taxon>
    </lineage>
</organism>
<accession>A0A0F8Z234</accession>
<evidence type="ECO:0000313" key="2">
    <source>
        <dbReference type="EMBL" id="KKK80150.1"/>
    </source>
</evidence>
<feature type="compositionally biased region" description="Polar residues" evidence="1">
    <location>
        <begin position="21"/>
        <end position="34"/>
    </location>
</feature>
<feature type="non-terminal residue" evidence="2">
    <location>
        <position position="1"/>
    </location>
</feature>
<comment type="caution">
    <text evidence="2">The sequence shown here is derived from an EMBL/GenBank/DDBJ whole genome shotgun (WGS) entry which is preliminary data.</text>
</comment>
<dbReference type="EMBL" id="LAZR01053714">
    <property type="protein sequence ID" value="KKK80150.1"/>
    <property type="molecule type" value="Genomic_DNA"/>
</dbReference>
<reference evidence="2" key="1">
    <citation type="journal article" date="2015" name="Nature">
        <title>Complex archaea that bridge the gap between prokaryotes and eukaryotes.</title>
        <authorList>
            <person name="Spang A."/>
            <person name="Saw J.H."/>
            <person name="Jorgensen S.L."/>
            <person name="Zaremba-Niedzwiedzka K."/>
            <person name="Martijn J."/>
            <person name="Lind A.E."/>
            <person name="van Eijk R."/>
            <person name="Schleper C."/>
            <person name="Guy L."/>
            <person name="Ettema T.J."/>
        </authorList>
    </citation>
    <scope>NUCLEOTIDE SEQUENCE</scope>
</reference>